<evidence type="ECO:0000259" key="1">
    <source>
        <dbReference type="PROSITE" id="PS50263"/>
    </source>
</evidence>
<dbReference type="InterPro" id="IPR003010">
    <property type="entry name" value="C-N_Hydrolase"/>
</dbReference>
<dbReference type="PANTHER" id="PTHR23088">
    <property type="entry name" value="NITRILASE-RELATED"/>
    <property type="match status" value="1"/>
</dbReference>
<dbReference type="AlphaFoldDB" id="A0A239MAN7"/>
<dbReference type="Gene3D" id="3.60.110.10">
    <property type="entry name" value="Carbon-nitrogen hydrolase"/>
    <property type="match status" value="1"/>
</dbReference>
<dbReference type="PANTHER" id="PTHR23088:SF50">
    <property type="entry name" value="HYDROLASE YHCX"/>
    <property type="match status" value="1"/>
</dbReference>
<dbReference type="GO" id="GO:0016787">
    <property type="term" value="F:hydrolase activity"/>
    <property type="evidence" value="ECO:0007669"/>
    <property type="project" value="UniProtKB-KW"/>
</dbReference>
<feature type="domain" description="CN hydrolase" evidence="1">
    <location>
        <begin position="7"/>
        <end position="261"/>
    </location>
</feature>
<dbReference type="InterPro" id="IPR036526">
    <property type="entry name" value="C-N_Hydrolase_sf"/>
</dbReference>
<evidence type="ECO:0000313" key="3">
    <source>
        <dbReference type="Proteomes" id="UP000198426"/>
    </source>
</evidence>
<keyword evidence="3" id="KW-1185">Reference proteome</keyword>
<proteinExistence type="predicted"/>
<sequence length="299" mass="31588">MTLARKIRVATAAYPVERLPDMDALAAKLERWVAEAAGAGAELLVFPEYGGMDAALIGAPDVIGTAEACEAAADAAPALAALHADLARRYRVHILGGSLPTRAGGRLVNRTTFHTPDGRMGWQDKQVLTPWEEQNTDLEPGDPLTTFDTEFGRIGVLICYDSEFPAQAEALAADLLLIPSCTEALTGHSRVHIAARARALEGQRVTVLSQTVGPVPGCEIMDENTGAAGLFGPPDRPFPPSGIIAAGLLNRPGWVIGDVDPAAIALTRESGGVALLRHWPHARQRAEAAAQRALAPNRP</sequence>
<dbReference type="RefSeq" id="WP_089235489.1">
    <property type="nucleotide sequence ID" value="NZ_FZOY01000015.1"/>
</dbReference>
<protein>
    <submittedName>
        <fullName evidence="2">Predicted amidohydrolase</fullName>
    </submittedName>
</protein>
<accession>A0A239MAN7</accession>
<dbReference type="EMBL" id="FZOY01000015">
    <property type="protein sequence ID" value="SNT39701.1"/>
    <property type="molecule type" value="Genomic_DNA"/>
</dbReference>
<name>A0A239MAN7_9RHOB</name>
<evidence type="ECO:0000313" key="2">
    <source>
        <dbReference type="EMBL" id="SNT39701.1"/>
    </source>
</evidence>
<dbReference type="OrthoDB" id="9811121at2"/>
<reference evidence="2 3" key="1">
    <citation type="submission" date="2017-06" db="EMBL/GenBank/DDBJ databases">
        <authorList>
            <person name="Kim H.J."/>
            <person name="Triplett B.A."/>
        </authorList>
    </citation>
    <scope>NUCLEOTIDE SEQUENCE [LARGE SCALE GENOMIC DNA]</scope>
    <source>
        <strain evidence="2 3">DSM 29339</strain>
    </source>
</reference>
<dbReference type="SUPFAM" id="SSF56317">
    <property type="entry name" value="Carbon-nitrogen hydrolase"/>
    <property type="match status" value="1"/>
</dbReference>
<dbReference type="PROSITE" id="PS50263">
    <property type="entry name" value="CN_HYDROLASE"/>
    <property type="match status" value="1"/>
</dbReference>
<dbReference type="Pfam" id="PF00795">
    <property type="entry name" value="CN_hydrolase"/>
    <property type="match status" value="1"/>
</dbReference>
<gene>
    <name evidence="2" type="ORF">SAMN05421757_11537</name>
</gene>
<organism evidence="2 3">
    <name type="scientific">Tropicimonas sediminicola</name>
    <dbReference type="NCBI Taxonomy" id="1031541"/>
    <lineage>
        <taxon>Bacteria</taxon>
        <taxon>Pseudomonadati</taxon>
        <taxon>Pseudomonadota</taxon>
        <taxon>Alphaproteobacteria</taxon>
        <taxon>Rhodobacterales</taxon>
        <taxon>Roseobacteraceae</taxon>
        <taxon>Tropicimonas</taxon>
    </lineage>
</organism>
<dbReference type="Proteomes" id="UP000198426">
    <property type="component" value="Unassembled WGS sequence"/>
</dbReference>
<keyword evidence="2" id="KW-0378">Hydrolase</keyword>